<dbReference type="HOGENOM" id="CLU_048013_0_1_1"/>
<sequence>MAAMQARCSLFKNSSPRTGPVYLLTSHIRVPRKALRSYHTAVKPLRLPSGHHSILPLIHECNNLVLPHRLWQSEMDHTIATRIANGSSVDEETVLPLLISHHHQEKPVGFIRQRVALALEGDHQKHLISGSASPWDLRYSKDSPKRLKSVAFAAWVNEGGKYTRTMHMGRLVSDWRKQNLFKEILRGWSDEAYPVYTYPPQGSESNVANEPIAFAIERAALPLFGLVNFGALLIAYTHDLATGRKMLWIPRRSLMKRTWPGKLDVTVGGGMGLGESALETIIRESAEEALLDQDYAQQFIRPVGVLPFPNRSPGGWLLPGMYYLFDLPLPPDGSLTPRINALDGEVEKFELLTVEDTLQHLLDRQFKSSSALAIVDFLLRHGHITEETDPRYLDVCRHLKTDIKLPVAWRLH</sequence>
<dbReference type="Pfam" id="PF15916">
    <property type="entry name" value="DUF4743"/>
    <property type="match status" value="1"/>
</dbReference>
<evidence type="ECO:0000259" key="1">
    <source>
        <dbReference type="PROSITE" id="PS51462"/>
    </source>
</evidence>
<dbReference type="PROSITE" id="PS51462">
    <property type="entry name" value="NUDIX"/>
    <property type="match status" value="1"/>
</dbReference>
<dbReference type="Pfam" id="PF00293">
    <property type="entry name" value="NUDIX"/>
    <property type="match status" value="1"/>
</dbReference>
<accession>A0A0C3C718</accession>
<organism evidence="2 3">
    <name type="scientific">Hebeloma cylindrosporum</name>
    <dbReference type="NCBI Taxonomy" id="76867"/>
    <lineage>
        <taxon>Eukaryota</taxon>
        <taxon>Fungi</taxon>
        <taxon>Dikarya</taxon>
        <taxon>Basidiomycota</taxon>
        <taxon>Agaricomycotina</taxon>
        <taxon>Agaricomycetes</taxon>
        <taxon>Agaricomycetidae</taxon>
        <taxon>Agaricales</taxon>
        <taxon>Agaricineae</taxon>
        <taxon>Hymenogastraceae</taxon>
        <taxon>Hebeloma</taxon>
    </lineage>
</organism>
<reference evidence="2 3" key="1">
    <citation type="submission" date="2014-04" db="EMBL/GenBank/DDBJ databases">
        <authorList>
            <consortium name="DOE Joint Genome Institute"/>
            <person name="Kuo A."/>
            <person name="Gay G."/>
            <person name="Dore J."/>
            <person name="Kohler A."/>
            <person name="Nagy L.G."/>
            <person name="Floudas D."/>
            <person name="Copeland A."/>
            <person name="Barry K.W."/>
            <person name="Cichocki N."/>
            <person name="Veneault-Fourrey C."/>
            <person name="LaButti K."/>
            <person name="Lindquist E.A."/>
            <person name="Lipzen A."/>
            <person name="Lundell T."/>
            <person name="Morin E."/>
            <person name="Murat C."/>
            <person name="Sun H."/>
            <person name="Tunlid A."/>
            <person name="Henrissat B."/>
            <person name="Grigoriev I.V."/>
            <person name="Hibbett D.S."/>
            <person name="Martin F."/>
            <person name="Nordberg H.P."/>
            <person name="Cantor M.N."/>
            <person name="Hua S.X."/>
        </authorList>
    </citation>
    <scope>NUCLEOTIDE SEQUENCE [LARGE SCALE GENOMIC DNA]</scope>
    <source>
        <strain evidence="3">h7</strain>
    </source>
</reference>
<evidence type="ECO:0000313" key="2">
    <source>
        <dbReference type="EMBL" id="KIM44645.1"/>
    </source>
</evidence>
<feature type="domain" description="Nudix hydrolase" evidence="1">
    <location>
        <begin position="224"/>
        <end position="376"/>
    </location>
</feature>
<dbReference type="PANTHER" id="PTHR13622">
    <property type="entry name" value="THIAMIN PYROPHOSPHOKINASE"/>
    <property type="match status" value="1"/>
</dbReference>
<dbReference type="EMBL" id="KN831773">
    <property type="protein sequence ID" value="KIM44645.1"/>
    <property type="molecule type" value="Genomic_DNA"/>
</dbReference>
<dbReference type="Gene3D" id="3.90.79.10">
    <property type="entry name" value="Nucleoside Triphosphate Pyrophosphohydrolase"/>
    <property type="match status" value="1"/>
</dbReference>
<dbReference type="InterPro" id="IPR000086">
    <property type="entry name" value="NUDIX_hydrolase_dom"/>
</dbReference>
<proteinExistence type="predicted"/>
<dbReference type="OrthoDB" id="10261522at2759"/>
<dbReference type="GO" id="GO:0044715">
    <property type="term" value="F:8-oxo-dGDP phosphatase activity"/>
    <property type="evidence" value="ECO:0007669"/>
    <property type="project" value="TreeGrafter"/>
</dbReference>
<dbReference type="InterPro" id="IPR015797">
    <property type="entry name" value="NUDIX_hydrolase-like_dom_sf"/>
</dbReference>
<evidence type="ECO:0000313" key="3">
    <source>
        <dbReference type="Proteomes" id="UP000053424"/>
    </source>
</evidence>
<gene>
    <name evidence="2" type="ORF">M413DRAFT_442597</name>
</gene>
<dbReference type="InterPro" id="IPR031804">
    <property type="entry name" value="DUF4743"/>
</dbReference>
<dbReference type="AlphaFoldDB" id="A0A0C3C718"/>
<dbReference type="SUPFAM" id="SSF55811">
    <property type="entry name" value="Nudix"/>
    <property type="match status" value="1"/>
</dbReference>
<name>A0A0C3C718_HEBCY</name>
<dbReference type="STRING" id="686832.A0A0C3C718"/>
<reference evidence="3" key="2">
    <citation type="submission" date="2015-01" db="EMBL/GenBank/DDBJ databases">
        <title>Evolutionary Origins and Diversification of the Mycorrhizal Mutualists.</title>
        <authorList>
            <consortium name="DOE Joint Genome Institute"/>
            <consortium name="Mycorrhizal Genomics Consortium"/>
            <person name="Kohler A."/>
            <person name="Kuo A."/>
            <person name="Nagy L.G."/>
            <person name="Floudas D."/>
            <person name="Copeland A."/>
            <person name="Barry K.W."/>
            <person name="Cichocki N."/>
            <person name="Veneault-Fourrey C."/>
            <person name="LaButti K."/>
            <person name="Lindquist E.A."/>
            <person name="Lipzen A."/>
            <person name="Lundell T."/>
            <person name="Morin E."/>
            <person name="Murat C."/>
            <person name="Riley R."/>
            <person name="Ohm R."/>
            <person name="Sun H."/>
            <person name="Tunlid A."/>
            <person name="Henrissat B."/>
            <person name="Grigoriev I.V."/>
            <person name="Hibbett D.S."/>
            <person name="Martin F."/>
        </authorList>
    </citation>
    <scope>NUCLEOTIDE SEQUENCE [LARGE SCALE GENOMIC DNA]</scope>
    <source>
        <strain evidence="3">h7</strain>
    </source>
</reference>
<dbReference type="Proteomes" id="UP000053424">
    <property type="component" value="Unassembled WGS sequence"/>
</dbReference>
<dbReference type="CDD" id="cd03676">
    <property type="entry name" value="NUDIX_Tnr3_like"/>
    <property type="match status" value="1"/>
</dbReference>
<keyword evidence="3" id="KW-1185">Reference proteome</keyword>
<protein>
    <recommendedName>
        <fullName evidence="1">Nudix hydrolase domain-containing protein</fullName>
    </recommendedName>
</protein>
<dbReference type="PANTHER" id="PTHR13622:SF8">
    <property type="entry name" value="THIAMIN PYROPHOSPHOKINASE 1"/>
    <property type="match status" value="1"/>
</dbReference>